<dbReference type="EMBL" id="JAHRHJ020000007">
    <property type="protein sequence ID" value="KAH9309926.1"/>
    <property type="molecule type" value="Genomic_DNA"/>
</dbReference>
<gene>
    <name evidence="2" type="ORF">KI387_037837</name>
</gene>
<feature type="region of interest" description="Disordered" evidence="1">
    <location>
        <begin position="30"/>
        <end position="52"/>
    </location>
</feature>
<sequence>ARNILPSSQTKLVIEGPPLKVHVNATCEVLEPEDEEENELYDDQDKYADEEL</sequence>
<protein>
    <submittedName>
        <fullName evidence="2">Uncharacterized protein</fullName>
    </submittedName>
</protein>
<feature type="compositionally biased region" description="Basic and acidic residues" evidence="1">
    <location>
        <begin position="43"/>
        <end position="52"/>
    </location>
</feature>
<proteinExistence type="predicted"/>
<evidence type="ECO:0000313" key="2">
    <source>
        <dbReference type="EMBL" id="KAH9309926.1"/>
    </source>
</evidence>
<accession>A0AA38FSQ3</accession>
<feature type="non-terminal residue" evidence="2">
    <location>
        <position position="52"/>
    </location>
</feature>
<comment type="caution">
    <text evidence="2">The sequence shown here is derived from an EMBL/GenBank/DDBJ whole genome shotgun (WGS) entry which is preliminary data.</text>
</comment>
<feature type="compositionally biased region" description="Acidic residues" evidence="1">
    <location>
        <begin position="30"/>
        <end position="42"/>
    </location>
</feature>
<organism evidence="2 3">
    <name type="scientific">Taxus chinensis</name>
    <name type="common">Chinese yew</name>
    <name type="synonym">Taxus wallichiana var. chinensis</name>
    <dbReference type="NCBI Taxonomy" id="29808"/>
    <lineage>
        <taxon>Eukaryota</taxon>
        <taxon>Viridiplantae</taxon>
        <taxon>Streptophyta</taxon>
        <taxon>Embryophyta</taxon>
        <taxon>Tracheophyta</taxon>
        <taxon>Spermatophyta</taxon>
        <taxon>Pinopsida</taxon>
        <taxon>Pinidae</taxon>
        <taxon>Conifers II</taxon>
        <taxon>Cupressales</taxon>
        <taxon>Taxaceae</taxon>
        <taxon>Taxus</taxon>
    </lineage>
</organism>
<name>A0AA38FSQ3_TAXCH</name>
<reference evidence="2 3" key="1">
    <citation type="journal article" date="2021" name="Nat. Plants">
        <title>The Taxus genome provides insights into paclitaxel biosynthesis.</title>
        <authorList>
            <person name="Xiong X."/>
            <person name="Gou J."/>
            <person name="Liao Q."/>
            <person name="Li Y."/>
            <person name="Zhou Q."/>
            <person name="Bi G."/>
            <person name="Li C."/>
            <person name="Du R."/>
            <person name="Wang X."/>
            <person name="Sun T."/>
            <person name="Guo L."/>
            <person name="Liang H."/>
            <person name="Lu P."/>
            <person name="Wu Y."/>
            <person name="Zhang Z."/>
            <person name="Ro D.K."/>
            <person name="Shang Y."/>
            <person name="Huang S."/>
            <person name="Yan J."/>
        </authorList>
    </citation>
    <scope>NUCLEOTIDE SEQUENCE [LARGE SCALE GENOMIC DNA]</scope>
    <source>
        <strain evidence="2">Ta-2019</strain>
    </source>
</reference>
<feature type="non-terminal residue" evidence="2">
    <location>
        <position position="1"/>
    </location>
</feature>
<dbReference type="Proteomes" id="UP000824469">
    <property type="component" value="Unassembled WGS sequence"/>
</dbReference>
<keyword evidence="3" id="KW-1185">Reference proteome</keyword>
<evidence type="ECO:0000313" key="3">
    <source>
        <dbReference type="Proteomes" id="UP000824469"/>
    </source>
</evidence>
<dbReference type="AlphaFoldDB" id="A0AA38FSQ3"/>
<evidence type="ECO:0000256" key="1">
    <source>
        <dbReference type="SAM" id="MobiDB-lite"/>
    </source>
</evidence>